<proteinExistence type="predicted"/>
<keyword evidence="3" id="KW-1185">Reference proteome</keyword>
<dbReference type="RefSeq" id="WP_162453548.1">
    <property type="nucleotide sequence ID" value="NZ_WLZY01000015.1"/>
</dbReference>
<dbReference type="PANTHER" id="PTHR46825">
    <property type="entry name" value="D-ALANYL-D-ALANINE-CARBOXYPEPTIDASE/ENDOPEPTIDASE AMPH"/>
    <property type="match status" value="1"/>
</dbReference>
<dbReference type="PANTHER" id="PTHR46825:SF9">
    <property type="entry name" value="BETA-LACTAMASE-RELATED DOMAIN-CONTAINING PROTEIN"/>
    <property type="match status" value="1"/>
</dbReference>
<dbReference type="SUPFAM" id="SSF56601">
    <property type="entry name" value="beta-lactamase/transpeptidase-like"/>
    <property type="match status" value="1"/>
</dbReference>
<evidence type="ECO:0000313" key="2">
    <source>
        <dbReference type="EMBL" id="NDL60827.1"/>
    </source>
</evidence>
<dbReference type="InterPro" id="IPR012338">
    <property type="entry name" value="Beta-lactam/transpept-like"/>
</dbReference>
<keyword evidence="2" id="KW-0378">Hydrolase</keyword>
<sequence>MFVERGIQPSIIATHHLSEDKTAGELTGQLAPDTRFPIGSVAKTLAALLAARLHVDDVVDCDEPFAADNDGHRTTLRGLLSHTAQLPFELHPDHWGPKSLNRSDVEAALLDPPGLRLPPGTWHYSNLGYALMARRLEQITGQDYIALLSDHLLEPLDMGKTSFPDQQTEGPCILGAAAPSGDLWSTLHDLMVLAQAIGGHRPDVVNWRMLSLLLTPATPGTEGAGLGSGIRTERVGHHRVLVSTGTISDRTTCVVVWPRRGFSVLVAERGYSHASLWQTAAQRWRHLDVRVRTWWWDGQEVIELRQGDAVELVVMETTWPFPVFAGHAHGRTLIGVDWSGDHLELLEWENALVGPQMRLTSDVADSAHPG</sequence>
<dbReference type="GO" id="GO:0016787">
    <property type="term" value="F:hydrolase activity"/>
    <property type="evidence" value="ECO:0007669"/>
    <property type="project" value="UniProtKB-KW"/>
</dbReference>
<dbReference type="Proteomes" id="UP000460435">
    <property type="component" value="Unassembled WGS sequence"/>
</dbReference>
<dbReference type="EMBL" id="WLZY01000015">
    <property type="protein sequence ID" value="NDL60827.1"/>
    <property type="molecule type" value="Genomic_DNA"/>
</dbReference>
<dbReference type="Pfam" id="PF00144">
    <property type="entry name" value="Beta-lactamase"/>
    <property type="match status" value="1"/>
</dbReference>
<gene>
    <name evidence="2" type="ORF">F7O44_27500</name>
</gene>
<name>A0A7K3MCQ4_9ACTN</name>
<dbReference type="AlphaFoldDB" id="A0A7K3MCQ4"/>
<comment type="caution">
    <text evidence="2">The sequence shown here is derived from an EMBL/GenBank/DDBJ whole genome shotgun (WGS) entry which is preliminary data.</text>
</comment>
<dbReference type="InterPro" id="IPR001466">
    <property type="entry name" value="Beta-lactam-related"/>
</dbReference>
<dbReference type="Gene3D" id="3.40.710.10">
    <property type="entry name" value="DD-peptidase/beta-lactamase superfamily"/>
    <property type="match status" value="1"/>
</dbReference>
<protein>
    <submittedName>
        <fullName evidence="2">Serine hydrolase</fullName>
    </submittedName>
</protein>
<accession>A0A7K3MCQ4</accession>
<reference evidence="2 3" key="1">
    <citation type="submission" date="2019-11" db="EMBL/GenBank/DDBJ databases">
        <authorList>
            <person name="Li X.-J."/>
            <person name="Feng X.-M."/>
        </authorList>
    </citation>
    <scope>NUCLEOTIDE SEQUENCE [LARGE SCALE GENOMIC DNA]</scope>
    <source>
        <strain evidence="2 3">XMNu-373</strain>
    </source>
</reference>
<feature type="domain" description="Beta-lactamase-related" evidence="1">
    <location>
        <begin position="29"/>
        <end position="266"/>
    </location>
</feature>
<organism evidence="2 3">
    <name type="scientific">Phytoactinopolyspora mesophila</name>
    <dbReference type="NCBI Taxonomy" id="2650750"/>
    <lineage>
        <taxon>Bacteria</taxon>
        <taxon>Bacillati</taxon>
        <taxon>Actinomycetota</taxon>
        <taxon>Actinomycetes</taxon>
        <taxon>Jiangellales</taxon>
        <taxon>Jiangellaceae</taxon>
        <taxon>Phytoactinopolyspora</taxon>
    </lineage>
</organism>
<evidence type="ECO:0000313" key="3">
    <source>
        <dbReference type="Proteomes" id="UP000460435"/>
    </source>
</evidence>
<dbReference type="InterPro" id="IPR050491">
    <property type="entry name" value="AmpC-like"/>
</dbReference>
<evidence type="ECO:0000259" key="1">
    <source>
        <dbReference type="Pfam" id="PF00144"/>
    </source>
</evidence>